<reference evidence="4" key="1">
    <citation type="journal article" date="2008" name="Nat. Genet.">
        <title>The Pristionchus pacificus genome provides a unique perspective on nematode lifestyle and parasitism.</title>
        <authorList>
            <person name="Dieterich C."/>
            <person name="Clifton S.W."/>
            <person name="Schuster L.N."/>
            <person name="Chinwalla A."/>
            <person name="Delehaunty K."/>
            <person name="Dinkelacker I."/>
            <person name="Fulton L."/>
            <person name="Fulton R."/>
            <person name="Godfrey J."/>
            <person name="Minx P."/>
            <person name="Mitreva M."/>
            <person name="Roeseler W."/>
            <person name="Tian H."/>
            <person name="Witte H."/>
            <person name="Yang S.P."/>
            <person name="Wilson R.K."/>
            <person name="Sommer R.J."/>
        </authorList>
    </citation>
    <scope>NUCLEOTIDE SEQUENCE [LARGE SCALE GENOMIC DNA]</scope>
    <source>
        <strain evidence="4">PS312</strain>
    </source>
</reference>
<evidence type="ECO:0000256" key="1">
    <source>
        <dbReference type="SAM" id="MobiDB-lite"/>
    </source>
</evidence>
<dbReference type="PANTHER" id="PTHR15949:SF3">
    <property type="entry name" value="TESTIS-EXPRESSED PROTEIN 264"/>
    <property type="match status" value="1"/>
</dbReference>
<keyword evidence="2" id="KW-0732">Signal</keyword>
<dbReference type="OrthoDB" id="2140079at2759"/>
<feature type="signal peptide" evidence="2">
    <location>
        <begin position="1"/>
        <end position="24"/>
    </location>
</feature>
<evidence type="ECO:0000256" key="2">
    <source>
        <dbReference type="SAM" id="SignalP"/>
    </source>
</evidence>
<proteinExistence type="predicted"/>
<feature type="compositionally biased region" description="Acidic residues" evidence="1">
    <location>
        <begin position="224"/>
        <end position="239"/>
    </location>
</feature>
<dbReference type="GO" id="GO:0106300">
    <property type="term" value="P:protein-DNA covalent cross-linking repair"/>
    <property type="evidence" value="ECO:0000318"/>
    <property type="project" value="GO_Central"/>
</dbReference>
<name>A0A2A6CYC7_PRIPA</name>
<accession>A0A8R1Y9S3</accession>
<accession>A0A2A6CYC7</accession>
<dbReference type="Proteomes" id="UP000005239">
    <property type="component" value="Unassembled WGS sequence"/>
</dbReference>
<reference evidence="3" key="2">
    <citation type="submission" date="2022-06" db="UniProtKB">
        <authorList>
            <consortium name="EnsemblMetazoa"/>
        </authorList>
    </citation>
    <scope>IDENTIFICATION</scope>
    <source>
        <strain evidence="3">PS312</strain>
    </source>
</reference>
<gene>
    <name evidence="3" type="primary">WBGene00098273</name>
</gene>
<dbReference type="PANTHER" id="PTHR15949">
    <property type="entry name" value="TESTIS-EXPRESSED PROTEIN 264"/>
    <property type="match status" value="1"/>
</dbReference>
<keyword evidence="4" id="KW-1185">Reference proteome</keyword>
<dbReference type="GO" id="GO:0005789">
    <property type="term" value="C:endoplasmic reticulum membrane"/>
    <property type="evidence" value="ECO:0000318"/>
    <property type="project" value="GO_Central"/>
</dbReference>
<evidence type="ECO:0000313" key="3">
    <source>
        <dbReference type="EnsemblMetazoa" id="PPA08719.1"/>
    </source>
</evidence>
<evidence type="ECO:0000313" key="4">
    <source>
        <dbReference type="Proteomes" id="UP000005239"/>
    </source>
</evidence>
<feature type="chain" id="PRO_5044005660" evidence="2">
    <location>
        <begin position="25"/>
        <end position="246"/>
    </location>
</feature>
<dbReference type="GO" id="GO:0000421">
    <property type="term" value="C:autophagosome membrane"/>
    <property type="evidence" value="ECO:0000318"/>
    <property type="project" value="GO_Central"/>
</dbReference>
<protein>
    <submittedName>
        <fullName evidence="3">Uncharacterized protein</fullName>
    </submittedName>
</protein>
<sequence length="246" mass="26833">MLWEAAAAVLVIALVLKLFGCFDSVEVSLTSNPSVFTGGITVYYKYHVGAYAGAYRVCRELMQLIPNGAARGFGIYYDDPSKVPAHLLQSAVGVIVQVGSEALVQPIVIEQLQRRGLEKMVIPEISASVTSSCSMNLACALLPANLNPISKMYNAVAEFAKKNSHSTSLSMELYSLADYHFTVHMPLDHVEEFIVPEKITTEALKDRLACAKFDSDASSSESEPSGDEDYPEDPEEEVAAEEKKDE</sequence>
<dbReference type="GO" id="GO:0005657">
    <property type="term" value="C:replication fork"/>
    <property type="evidence" value="ECO:0000318"/>
    <property type="project" value="GO_Central"/>
</dbReference>
<dbReference type="GO" id="GO:0005634">
    <property type="term" value="C:nucleus"/>
    <property type="evidence" value="ECO:0000318"/>
    <property type="project" value="GO_Central"/>
</dbReference>
<dbReference type="EnsemblMetazoa" id="PPA08719.1">
    <property type="protein sequence ID" value="PPA08719.1"/>
    <property type="gene ID" value="WBGene00098273"/>
</dbReference>
<dbReference type="AlphaFoldDB" id="A0A2A6CYC7"/>
<organism evidence="3 4">
    <name type="scientific">Pristionchus pacificus</name>
    <name type="common">Parasitic nematode worm</name>
    <dbReference type="NCBI Taxonomy" id="54126"/>
    <lineage>
        <taxon>Eukaryota</taxon>
        <taxon>Metazoa</taxon>
        <taxon>Ecdysozoa</taxon>
        <taxon>Nematoda</taxon>
        <taxon>Chromadorea</taxon>
        <taxon>Rhabditida</taxon>
        <taxon>Rhabditina</taxon>
        <taxon>Diplogasteromorpha</taxon>
        <taxon>Diplogasteroidea</taxon>
        <taxon>Neodiplogasteridae</taxon>
        <taxon>Pristionchus</taxon>
    </lineage>
</organism>
<dbReference type="GO" id="GO:0061709">
    <property type="term" value="P:reticulophagy"/>
    <property type="evidence" value="ECO:0000318"/>
    <property type="project" value="GO_Central"/>
</dbReference>
<feature type="region of interest" description="Disordered" evidence="1">
    <location>
        <begin position="213"/>
        <end position="246"/>
    </location>
</feature>